<name>A0ABT2TDJ3_9FIRM</name>
<dbReference type="EMBL" id="JAOQJX010000020">
    <property type="protein sequence ID" value="MCU6748340.1"/>
    <property type="molecule type" value="Genomic_DNA"/>
</dbReference>
<evidence type="ECO:0000313" key="4">
    <source>
        <dbReference type="EMBL" id="MCU6748340.1"/>
    </source>
</evidence>
<gene>
    <name evidence="4" type="ORF">OCV51_11855</name>
</gene>
<dbReference type="Proteomes" id="UP001652394">
    <property type="component" value="Unassembled WGS sequence"/>
</dbReference>
<protein>
    <recommendedName>
        <fullName evidence="1">Copper chaperone CopZ</fullName>
    </recommendedName>
</protein>
<dbReference type="PROSITE" id="PS50846">
    <property type="entry name" value="HMA_2"/>
    <property type="match status" value="1"/>
</dbReference>
<dbReference type="InterPro" id="IPR006121">
    <property type="entry name" value="HMA_dom"/>
</dbReference>
<dbReference type="Gene3D" id="3.30.70.100">
    <property type="match status" value="1"/>
</dbReference>
<reference evidence="4 5" key="1">
    <citation type="journal article" date="2021" name="ISME Commun">
        <title>Automated analysis of genomic sequences facilitates high-throughput and comprehensive description of bacteria.</title>
        <authorList>
            <person name="Hitch T.C.A."/>
        </authorList>
    </citation>
    <scope>NUCLEOTIDE SEQUENCE [LARGE SCALE GENOMIC DNA]</scope>
    <source>
        <strain evidence="4 5">H2_18</strain>
    </source>
</reference>
<dbReference type="CDD" id="cd00371">
    <property type="entry name" value="HMA"/>
    <property type="match status" value="1"/>
</dbReference>
<dbReference type="InterPro" id="IPR017969">
    <property type="entry name" value="Heavy-metal-associated_CS"/>
</dbReference>
<dbReference type="Pfam" id="PF00403">
    <property type="entry name" value="HMA"/>
    <property type="match status" value="1"/>
</dbReference>
<comment type="caution">
    <text evidence="4">The sequence shown here is derived from an EMBL/GenBank/DDBJ whole genome shotgun (WGS) entry which is preliminary data.</text>
</comment>
<evidence type="ECO:0000256" key="2">
    <source>
        <dbReference type="ARBA" id="ARBA00022723"/>
    </source>
</evidence>
<accession>A0ABT2TDJ3</accession>
<proteinExistence type="predicted"/>
<keyword evidence="2" id="KW-0479">Metal-binding</keyword>
<organism evidence="4 5">
    <name type="scientific">Faecalicatena acetigenes</name>
    <dbReference type="NCBI Taxonomy" id="2981790"/>
    <lineage>
        <taxon>Bacteria</taxon>
        <taxon>Bacillati</taxon>
        <taxon>Bacillota</taxon>
        <taxon>Clostridia</taxon>
        <taxon>Lachnospirales</taxon>
        <taxon>Lachnospiraceae</taxon>
        <taxon>Faecalicatena</taxon>
    </lineage>
</organism>
<dbReference type="RefSeq" id="WP_059069974.1">
    <property type="nucleotide sequence ID" value="NZ_JAOQJX010000020.1"/>
</dbReference>
<dbReference type="PANTHER" id="PTHR46594:SF4">
    <property type="entry name" value="P-TYPE CATION-TRANSPORTING ATPASE"/>
    <property type="match status" value="1"/>
</dbReference>
<evidence type="ECO:0000259" key="3">
    <source>
        <dbReference type="PROSITE" id="PS50846"/>
    </source>
</evidence>
<sequence>MADIIIVIVVVLLIGAALKSSVKHFKGEGSCCGGGSSLAETREEKTLDGPVIGKKTIKISGMHCENCVNSVTRAINKIEGVRAQVSLSSSSAVVSYDREVSEKELKQAIEEAGFGVTNIS</sequence>
<dbReference type="PROSITE" id="PS01047">
    <property type="entry name" value="HMA_1"/>
    <property type="match status" value="1"/>
</dbReference>
<evidence type="ECO:0000313" key="5">
    <source>
        <dbReference type="Proteomes" id="UP001652394"/>
    </source>
</evidence>
<keyword evidence="5" id="KW-1185">Reference proteome</keyword>
<evidence type="ECO:0000256" key="1">
    <source>
        <dbReference type="ARBA" id="ARBA00015313"/>
    </source>
</evidence>
<feature type="domain" description="HMA" evidence="3">
    <location>
        <begin position="53"/>
        <end position="117"/>
    </location>
</feature>
<dbReference type="SUPFAM" id="SSF55008">
    <property type="entry name" value="HMA, heavy metal-associated domain"/>
    <property type="match status" value="1"/>
</dbReference>
<dbReference type="InterPro" id="IPR036163">
    <property type="entry name" value="HMA_dom_sf"/>
</dbReference>
<dbReference type="PANTHER" id="PTHR46594">
    <property type="entry name" value="P-TYPE CATION-TRANSPORTING ATPASE"/>
    <property type="match status" value="1"/>
</dbReference>